<dbReference type="EMBL" id="CP111028">
    <property type="protein sequence ID" value="WAR30605.1"/>
    <property type="molecule type" value="Genomic_DNA"/>
</dbReference>
<proteinExistence type="predicted"/>
<comment type="subcellular location">
    <subcellularLocation>
        <location evidence="1">Secreted</location>
    </subcellularLocation>
</comment>
<keyword evidence="3" id="KW-0732">Signal</keyword>
<gene>
    <name evidence="6" type="ORF">MAR_033147</name>
</gene>
<dbReference type="PRINTS" id="PR01705">
    <property type="entry name" value="TSP1REPEAT"/>
</dbReference>
<name>A0ABY7G864_MYAAR</name>
<dbReference type="Gene3D" id="2.20.100.10">
    <property type="entry name" value="Thrombospondin type-1 (TSP1) repeat"/>
    <property type="match status" value="4"/>
</dbReference>
<reference evidence="6" key="1">
    <citation type="submission" date="2022-11" db="EMBL/GenBank/DDBJ databases">
        <title>Centuries of genome instability and evolution in soft-shell clam transmissible cancer (bioRxiv).</title>
        <authorList>
            <person name="Hart S.F.M."/>
            <person name="Yonemitsu M.A."/>
            <person name="Giersch R.M."/>
            <person name="Beal B.F."/>
            <person name="Arriagada G."/>
            <person name="Davis B.W."/>
            <person name="Ostrander E.A."/>
            <person name="Goff S.P."/>
            <person name="Metzger M.J."/>
        </authorList>
    </citation>
    <scope>NUCLEOTIDE SEQUENCE</scope>
    <source>
        <strain evidence="6">MELC-2E11</strain>
        <tissue evidence="6">Siphon/mantle</tissue>
    </source>
</reference>
<keyword evidence="7" id="KW-1185">Reference proteome</keyword>
<feature type="non-terminal residue" evidence="6">
    <location>
        <position position="248"/>
    </location>
</feature>
<keyword evidence="5" id="KW-1015">Disulfide bond</keyword>
<dbReference type="SMART" id="SM00209">
    <property type="entry name" value="TSP1"/>
    <property type="match status" value="4"/>
</dbReference>
<dbReference type="Proteomes" id="UP001164746">
    <property type="component" value="Chromosome 17"/>
</dbReference>
<organism evidence="6 7">
    <name type="scientific">Mya arenaria</name>
    <name type="common">Soft-shell clam</name>
    <dbReference type="NCBI Taxonomy" id="6604"/>
    <lineage>
        <taxon>Eukaryota</taxon>
        <taxon>Metazoa</taxon>
        <taxon>Spiralia</taxon>
        <taxon>Lophotrochozoa</taxon>
        <taxon>Mollusca</taxon>
        <taxon>Bivalvia</taxon>
        <taxon>Autobranchia</taxon>
        <taxon>Heteroconchia</taxon>
        <taxon>Euheterodonta</taxon>
        <taxon>Imparidentia</taxon>
        <taxon>Neoheterodontei</taxon>
        <taxon>Myida</taxon>
        <taxon>Myoidea</taxon>
        <taxon>Myidae</taxon>
        <taxon>Mya</taxon>
    </lineage>
</organism>
<dbReference type="SUPFAM" id="SSF82895">
    <property type="entry name" value="TSP-1 type 1 repeat"/>
    <property type="match status" value="4"/>
</dbReference>
<sequence length="248" mass="27763">MNAHMVKHINNWIHCHQCKHLEPILDGGWSNWSPWQQCSVECGNGFKERVRSCDNPAPSNQGLFCPGSDTERQACKLKECPCKYVNGNWGGWGYWSPCTLSCGSGTRTRIRLCNNPAPQHDGLFCSGEESQLDYCNIHGGWTEWSDYGECSASCGGGHRRRFRSCSSPPPSTNGRLCSGAIDDSQTCNSQPCPVDGRWGEWLEWTTCSQTCDTGRMYRTRECIGTRHGGRQCRGDSEQIMNCVLKPCY</sequence>
<dbReference type="InterPro" id="IPR052065">
    <property type="entry name" value="Compl_asym_regulator"/>
</dbReference>
<evidence type="ECO:0000256" key="4">
    <source>
        <dbReference type="ARBA" id="ARBA00022737"/>
    </source>
</evidence>
<evidence type="ECO:0000256" key="2">
    <source>
        <dbReference type="ARBA" id="ARBA00022525"/>
    </source>
</evidence>
<dbReference type="PANTHER" id="PTHR22906:SF43">
    <property type="entry name" value="PROPERDIN"/>
    <property type="match status" value="1"/>
</dbReference>
<dbReference type="Pfam" id="PF00090">
    <property type="entry name" value="TSP_1"/>
    <property type="match status" value="4"/>
</dbReference>
<dbReference type="PROSITE" id="PS50092">
    <property type="entry name" value="TSP1"/>
    <property type="match status" value="4"/>
</dbReference>
<dbReference type="PANTHER" id="PTHR22906">
    <property type="entry name" value="PROPERDIN"/>
    <property type="match status" value="1"/>
</dbReference>
<evidence type="ECO:0000256" key="3">
    <source>
        <dbReference type="ARBA" id="ARBA00022729"/>
    </source>
</evidence>
<evidence type="ECO:0000313" key="7">
    <source>
        <dbReference type="Proteomes" id="UP001164746"/>
    </source>
</evidence>
<evidence type="ECO:0000256" key="5">
    <source>
        <dbReference type="ARBA" id="ARBA00023157"/>
    </source>
</evidence>
<dbReference type="InterPro" id="IPR000884">
    <property type="entry name" value="TSP1_rpt"/>
</dbReference>
<protein>
    <submittedName>
        <fullName evidence="6">HMCN1-like protein</fullName>
    </submittedName>
</protein>
<keyword evidence="4" id="KW-0677">Repeat</keyword>
<keyword evidence="2" id="KW-0964">Secreted</keyword>
<evidence type="ECO:0000256" key="1">
    <source>
        <dbReference type="ARBA" id="ARBA00004613"/>
    </source>
</evidence>
<accession>A0ABY7G864</accession>
<evidence type="ECO:0000313" key="6">
    <source>
        <dbReference type="EMBL" id="WAR30605.1"/>
    </source>
</evidence>
<dbReference type="InterPro" id="IPR036383">
    <property type="entry name" value="TSP1_rpt_sf"/>
</dbReference>